<dbReference type="GO" id="GO:0008108">
    <property type="term" value="F:UDP-glucose:hexose-1-phosphate uridylyltransferase activity"/>
    <property type="evidence" value="ECO:0007669"/>
    <property type="project" value="UniProtKB-UniRule"/>
</dbReference>
<dbReference type="PANTHER" id="PTHR39191:SF1">
    <property type="entry name" value="DUF4922 DOMAIN-CONTAINING PROTEIN"/>
    <property type="match status" value="1"/>
</dbReference>
<dbReference type="Proteomes" id="UP000419017">
    <property type="component" value="Unassembled WGS sequence"/>
</dbReference>
<comment type="catalytic activity">
    <reaction evidence="1 9">
        <text>alpha-D-galactose 1-phosphate + UDP-alpha-D-glucose = alpha-D-glucose 1-phosphate + UDP-alpha-D-galactose</text>
        <dbReference type="Rhea" id="RHEA:13989"/>
        <dbReference type="ChEBI" id="CHEBI:58336"/>
        <dbReference type="ChEBI" id="CHEBI:58601"/>
        <dbReference type="ChEBI" id="CHEBI:58885"/>
        <dbReference type="ChEBI" id="CHEBI:66914"/>
        <dbReference type="EC" id="2.7.7.12"/>
    </reaction>
</comment>
<keyword evidence="7 9" id="KW-0299">Galactose metabolism</keyword>
<comment type="similarity">
    <text evidence="3 9">Belongs to the galactose-1-phosphate uridylyltransferase type 2 family.</text>
</comment>
<dbReference type="EC" id="2.7.7.12" evidence="9"/>
<evidence type="ECO:0000256" key="9">
    <source>
        <dbReference type="HAMAP-Rule" id="MF_00571"/>
    </source>
</evidence>
<reference evidence="12 13" key="1">
    <citation type="submission" date="2019-10" db="EMBL/GenBank/DDBJ databases">
        <authorList>
            <person name="Blom J."/>
        </authorList>
    </citation>
    <scope>NUCLEOTIDE SEQUENCE [LARGE SCALE GENOMIC DNA]</scope>
    <source>
        <strain evidence="12 13">ES3154-GLU</strain>
    </source>
</reference>
<dbReference type="PANTHER" id="PTHR39191">
    <property type="entry name" value="GALACTOSE-1-PHOSPHATE URIDYLYLTRANSFERASE"/>
    <property type="match status" value="1"/>
</dbReference>
<dbReference type="HAMAP" id="MF_00571">
    <property type="entry name" value="GalP_UDP_trans"/>
    <property type="match status" value="1"/>
</dbReference>
<evidence type="ECO:0000256" key="6">
    <source>
        <dbReference type="ARBA" id="ARBA00022695"/>
    </source>
</evidence>
<sequence>MIDINYEIQKLIEYSIYNNLITKEDEIFIRNQILEVIGLDDFVEQKVDINEIKDLEFPCEILDRITKYAAENNLLKENILVYEDILNATIMGRIINRPSIIRKEFWEKYRQNKELATEYFYDLSRKSNYIRTDRIAKNISYKYETKYGELDITINLSKPEKDPKEIALARNQKSSSYPKNLLTKENEGYYGRINHPARANHRIIELELNNEPWFFQYSPYSYYNEHSIVFSGEIRPMKIDRSSFVKLLDFVTVFPHYFIGSNADLPIVGGSILSHDHFQAGRYTFAMETALKTFVRKIKDVEVSVVKWPMSVIRLNSTNKDNMIDLASEILDKWIMYSQNGIVSHTDGVRHNTITPIARQKDGVYELDLVLRNNLTSDEYPLGIYHPHSEYHNIKKENIGLIEVMGLAVLPSRLKDEMHKLDTIIKSSTNLNEILNKIDEDNDLLKHKEWIQRYVNDENIKISNVYDFVGDTFSHVLEDCSVLNEDKIKEFIERL</sequence>
<comment type="pathway">
    <text evidence="9">Carbohydrate metabolism; galactose metabolism.</text>
</comment>
<organism evidence="12 13">
    <name type="scientific">Oceanivirga miroungae</name>
    <dbReference type="NCBI Taxonomy" id="1130046"/>
    <lineage>
        <taxon>Bacteria</taxon>
        <taxon>Fusobacteriati</taxon>
        <taxon>Fusobacteriota</taxon>
        <taxon>Fusobacteriia</taxon>
        <taxon>Fusobacteriales</taxon>
        <taxon>Leptotrichiaceae</taxon>
        <taxon>Oceanivirga</taxon>
    </lineage>
</organism>
<keyword evidence="6 9" id="KW-0548">Nucleotidyltransferase</keyword>
<evidence type="ECO:0000256" key="3">
    <source>
        <dbReference type="ARBA" id="ARBA00008706"/>
    </source>
</evidence>
<gene>
    <name evidence="9" type="primary">galT</name>
    <name evidence="12" type="ORF">OMES3154_00103</name>
</gene>
<dbReference type="InterPro" id="IPR005849">
    <property type="entry name" value="GalP_Utransf_N"/>
</dbReference>
<dbReference type="UniPathway" id="UPA00214"/>
<accession>A0A6I8MCK3</accession>
<dbReference type="GO" id="GO:0006012">
    <property type="term" value="P:galactose metabolic process"/>
    <property type="evidence" value="ECO:0007669"/>
    <property type="project" value="UniProtKB-UniRule"/>
</dbReference>
<keyword evidence="13" id="KW-1185">Reference proteome</keyword>
<keyword evidence="4 9" id="KW-0963">Cytoplasm</keyword>
<name>A0A6I8MCK3_9FUSO</name>
<dbReference type="PROSITE" id="PS01163">
    <property type="entry name" value="GAL_P_UDP_TRANSF_II"/>
    <property type="match status" value="1"/>
</dbReference>
<evidence type="ECO:0000256" key="1">
    <source>
        <dbReference type="ARBA" id="ARBA00001107"/>
    </source>
</evidence>
<dbReference type="RefSeq" id="WP_231679234.1">
    <property type="nucleotide sequence ID" value="NZ_CABWIB010000001.1"/>
</dbReference>
<evidence type="ECO:0000256" key="7">
    <source>
        <dbReference type="ARBA" id="ARBA00023144"/>
    </source>
</evidence>
<comment type="subcellular location">
    <subcellularLocation>
        <location evidence="2 9">Cytoplasm</location>
    </subcellularLocation>
</comment>
<evidence type="ECO:0000313" key="12">
    <source>
        <dbReference type="EMBL" id="VWL84849.1"/>
    </source>
</evidence>
<evidence type="ECO:0000256" key="4">
    <source>
        <dbReference type="ARBA" id="ARBA00022490"/>
    </source>
</evidence>
<dbReference type="InterPro" id="IPR023425">
    <property type="entry name" value="GalP_uridyl_Trfase_II_CS"/>
</dbReference>
<evidence type="ECO:0000256" key="2">
    <source>
        <dbReference type="ARBA" id="ARBA00004496"/>
    </source>
</evidence>
<dbReference type="InterPro" id="IPR000766">
    <property type="entry name" value="GalP_uridyl_Trfase_II"/>
</dbReference>
<keyword evidence="8 9" id="KW-0119">Carbohydrate metabolism</keyword>
<evidence type="ECO:0000259" key="10">
    <source>
        <dbReference type="Pfam" id="PF01087"/>
    </source>
</evidence>
<dbReference type="NCBIfam" id="NF003629">
    <property type="entry name" value="PRK05270.1-2"/>
    <property type="match status" value="1"/>
</dbReference>
<evidence type="ECO:0000313" key="13">
    <source>
        <dbReference type="Proteomes" id="UP000419017"/>
    </source>
</evidence>
<dbReference type="GO" id="GO:0005737">
    <property type="term" value="C:cytoplasm"/>
    <property type="evidence" value="ECO:0007669"/>
    <property type="project" value="UniProtKB-SubCell"/>
</dbReference>
<feature type="domain" description="Galactose-1-phosphate uridyl transferase C-terminal" evidence="11">
    <location>
        <begin position="253"/>
        <end position="420"/>
    </location>
</feature>
<keyword evidence="5 9" id="KW-0808">Transferase</keyword>
<dbReference type="EMBL" id="CABWIB010000001">
    <property type="protein sequence ID" value="VWL84849.1"/>
    <property type="molecule type" value="Genomic_DNA"/>
</dbReference>
<proteinExistence type="inferred from homology"/>
<evidence type="ECO:0000256" key="5">
    <source>
        <dbReference type="ARBA" id="ARBA00022679"/>
    </source>
</evidence>
<feature type="domain" description="Galactose-1-phosphate uridyl transferase N-terminal" evidence="10">
    <location>
        <begin position="21"/>
        <end position="236"/>
    </location>
</feature>
<evidence type="ECO:0000256" key="8">
    <source>
        <dbReference type="ARBA" id="ARBA00023277"/>
    </source>
</evidence>
<evidence type="ECO:0000259" key="11">
    <source>
        <dbReference type="Pfam" id="PF02744"/>
    </source>
</evidence>
<dbReference type="PIRSF" id="PIRSF006005">
    <property type="entry name" value="GalT_BS"/>
    <property type="match status" value="1"/>
</dbReference>
<dbReference type="AlphaFoldDB" id="A0A6I8MCK3"/>
<protein>
    <recommendedName>
        <fullName evidence="9">Galactose-1-phosphate uridylyltransferase</fullName>
        <shortName evidence="9">Gal-1-P uridylyltransferase</shortName>
        <ecNumber evidence="9">2.7.7.12</ecNumber>
    </recommendedName>
    <alternativeName>
        <fullName evidence="9">UDP-glucose--hexose-1-phosphate uridylyltransferase</fullName>
    </alternativeName>
</protein>
<dbReference type="Pfam" id="PF01087">
    <property type="entry name" value="GalP_UDP_transf"/>
    <property type="match status" value="1"/>
</dbReference>
<dbReference type="InterPro" id="IPR005850">
    <property type="entry name" value="GalP_Utransf_C"/>
</dbReference>
<dbReference type="Pfam" id="PF02744">
    <property type="entry name" value="GalP_UDP_tr_C"/>
    <property type="match status" value="1"/>
</dbReference>